<protein>
    <recommendedName>
        <fullName evidence="6">Ig-like domain-containing protein</fullName>
    </recommendedName>
</protein>
<feature type="domain" description="Fibronectin type-III" evidence="3">
    <location>
        <begin position="265"/>
        <end position="353"/>
    </location>
</feature>
<evidence type="ECO:0000259" key="2">
    <source>
        <dbReference type="PROSITE" id="PS50835"/>
    </source>
</evidence>
<feature type="domain" description="Fibronectin type-III" evidence="3">
    <location>
        <begin position="1"/>
        <end position="51"/>
    </location>
</feature>
<evidence type="ECO:0008006" key="6">
    <source>
        <dbReference type="Google" id="ProtNLM"/>
    </source>
</evidence>
<evidence type="ECO:0000256" key="1">
    <source>
        <dbReference type="SAM" id="MobiDB-lite"/>
    </source>
</evidence>
<dbReference type="PANTHER" id="PTHR31460:SF3">
    <property type="entry name" value="MESOCENTIN"/>
    <property type="match status" value="1"/>
</dbReference>
<dbReference type="SUPFAM" id="SSF48726">
    <property type="entry name" value="Immunoglobulin"/>
    <property type="match status" value="1"/>
</dbReference>
<dbReference type="Pfam" id="PF00047">
    <property type="entry name" value="ig"/>
    <property type="match status" value="1"/>
</dbReference>
<dbReference type="InterPro" id="IPR007110">
    <property type="entry name" value="Ig-like_dom"/>
</dbReference>
<evidence type="ECO:0000313" key="4">
    <source>
        <dbReference type="EMBL" id="KAK5970177.1"/>
    </source>
</evidence>
<name>A0AAN8F130_TRICO</name>
<reference evidence="4 5" key="1">
    <citation type="submission" date="2019-10" db="EMBL/GenBank/DDBJ databases">
        <title>Assembly and Annotation for the nematode Trichostrongylus colubriformis.</title>
        <authorList>
            <person name="Martin J."/>
        </authorList>
    </citation>
    <scope>NUCLEOTIDE SEQUENCE [LARGE SCALE GENOMIC DNA]</scope>
    <source>
        <strain evidence="4">G859</strain>
        <tissue evidence="4">Whole worm</tissue>
    </source>
</reference>
<dbReference type="PROSITE" id="PS50835">
    <property type="entry name" value="IG_LIKE"/>
    <property type="match status" value="1"/>
</dbReference>
<dbReference type="PANTHER" id="PTHR31460">
    <property type="match status" value="1"/>
</dbReference>
<feature type="compositionally biased region" description="Basic and acidic residues" evidence="1">
    <location>
        <begin position="803"/>
        <end position="813"/>
    </location>
</feature>
<dbReference type="Gene3D" id="2.60.40.10">
    <property type="entry name" value="Immunoglobulins"/>
    <property type="match status" value="3"/>
</dbReference>
<dbReference type="InterPro" id="IPR003599">
    <property type="entry name" value="Ig_sub"/>
</dbReference>
<dbReference type="EMBL" id="WIXE01019246">
    <property type="protein sequence ID" value="KAK5970177.1"/>
    <property type="molecule type" value="Genomic_DNA"/>
</dbReference>
<feature type="region of interest" description="Disordered" evidence="1">
    <location>
        <begin position="735"/>
        <end position="838"/>
    </location>
</feature>
<accession>A0AAN8F130</accession>
<comment type="caution">
    <text evidence="4">The sequence shown here is derived from an EMBL/GenBank/DDBJ whole genome shotgun (WGS) entry which is preliminary data.</text>
</comment>
<dbReference type="SMART" id="SM00409">
    <property type="entry name" value="IG"/>
    <property type="match status" value="1"/>
</dbReference>
<sequence length="838" mass="90849">SKIVIDDPSKLTHKIQNLLQPDTDYVFKIRAIYPDGPSVFSEPCIMKTLPDGNAPYIQISTGENGVEGSTNIDVLPGSQITVSCNATGLPLPSVKWIRGGTYEIDPSTVDTATTHAQFSLQVANITEDTTFNCVAQNPLGHANWTINVNLLPGLEPEWKDDFVISKTENGEVVLAFSDNLPDYLKPPSDWIIRYTDNPDLPKDEWKTIPSDSGPLTRIAVPDMEPGTYYYLVVDSPDKGIQTPTLLVMTPMNYCTGSLYRLGWWAHRFLFVRDVSHSSKADYLCNNIRKYTIKVWKVDDPSNIKHYETSPDVTSGVVLDGLERDTEYAVQVAAEFYEGDSLSSEPVTVRIPPGGVACDCAHACTFEEKEDGTVTSKCYCHNGFVLANDQKSCEPSTDAPTTYTIVRVTPPSFTTEVQPEEISSTGLSASPLPTGQDGRTLEFDEIKSTVRPTDSSGRELPLVVGPDGVPLSVNAEGELVDNNNSPIIIEDGEPLDPFGNPLPRNKDGAWVYPLIDKSGKPLPVDENNMPKITAVLADGTEITIDEDGNMIAPDGRVIATDAIGRPLDEHGEPYQINEEGQFVIESVDVEPVIEDEDKPSIPLLTVDGEPITMDESGHFIDSSGAVIPTNEEGIPIDEHGTPLKKNKHGEYVLPKKSEAPPTEMATIYPTDESGNLIYPIKRPDGSFLPTDATGNFITDDGAVVERDEEGRPVGPDGGVLPTDHVGHYIYPVLGPDGNPLPTDNHKRPIHPVLGADGSPLPTDNSGHPIGKDGRPIPTDRSGVPLDKDGEPLPTDRSGHYVTVPREKAVSKELPTDESGNVIYPVTKPDGSPLPTDSSG</sequence>
<gene>
    <name evidence="4" type="ORF">GCK32_013330</name>
</gene>
<feature type="non-terminal residue" evidence="4">
    <location>
        <position position="1"/>
    </location>
</feature>
<dbReference type="Proteomes" id="UP001331761">
    <property type="component" value="Unassembled WGS sequence"/>
</dbReference>
<feature type="non-terminal residue" evidence="4">
    <location>
        <position position="838"/>
    </location>
</feature>
<dbReference type="InterPro" id="IPR013151">
    <property type="entry name" value="Immunoglobulin_dom"/>
</dbReference>
<keyword evidence="5" id="KW-1185">Reference proteome</keyword>
<dbReference type="CDD" id="cd00063">
    <property type="entry name" value="FN3"/>
    <property type="match status" value="2"/>
</dbReference>
<evidence type="ECO:0000259" key="3">
    <source>
        <dbReference type="PROSITE" id="PS50853"/>
    </source>
</evidence>
<dbReference type="Gene3D" id="2.10.25.10">
    <property type="entry name" value="Laminin"/>
    <property type="match status" value="1"/>
</dbReference>
<organism evidence="4 5">
    <name type="scientific">Trichostrongylus colubriformis</name>
    <name type="common">Black scour worm</name>
    <dbReference type="NCBI Taxonomy" id="6319"/>
    <lineage>
        <taxon>Eukaryota</taxon>
        <taxon>Metazoa</taxon>
        <taxon>Ecdysozoa</taxon>
        <taxon>Nematoda</taxon>
        <taxon>Chromadorea</taxon>
        <taxon>Rhabditida</taxon>
        <taxon>Rhabditina</taxon>
        <taxon>Rhabditomorpha</taxon>
        <taxon>Strongyloidea</taxon>
        <taxon>Trichostrongylidae</taxon>
        <taxon>Trichostrongylus</taxon>
    </lineage>
</organism>
<dbReference type="InterPro" id="IPR036179">
    <property type="entry name" value="Ig-like_dom_sf"/>
</dbReference>
<dbReference type="InterPro" id="IPR053224">
    <property type="entry name" value="Sensory_adhesion_molecule"/>
</dbReference>
<dbReference type="SUPFAM" id="SSF49265">
    <property type="entry name" value="Fibronectin type III"/>
    <property type="match status" value="2"/>
</dbReference>
<dbReference type="InterPro" id="IPR036116">
    <property type="entry name" value="FN3_sf"/>
</dbReference>
<evidence type="ECO:0000313" key="5">
    <source>
        <dbReference type="Proteomes" id="UP001331761"/>
    </source>
</evidence>
<feature type="domain" description="Ig-like" evidence="2">
    <location>
        <begin position="55"/>
        <end position="149"/>
    </location>
</feature>
<dbReference type="PROSITE" id="PS50853">
    <property type="entry name" value="FN3"/>
    <property type="match status" value="2"/>
</dbReference>
<proteinExistence type="predicted"/>
<dbReference type="InterPro" id="IPR003961">
    <property type="entry name" value="FN3_dom"/>
</dbReference>
<dbReference type="InterPro" id="IPR013783">
    <property type="entry name" value="Ig-like_fold"/>
</dbReference>
<dbReference type="AlphaFoldDB" id="A0AAN8F130"/>